<evidence type="ECO:0000313" key="3">
    <source>
        <dbReference type="Proteomes" id="UP001054945"/>
    </source>
</evidence>
<evidence type="ECO:0008006" key="4">
    <source>
        <dbReference type="Google" id="ProtNLM"/>
    </source>
</evidence>
<evidence type="ECO:0000256" key="1">
    <source>
        <dbReference type="SAM" id="MobiDB-lite"/>
    </source>
</evidence>
<reference evidence="2 3" key="1">
    <citation type="submission" date="2021-06" db="EMBL/GenBank/DDBJ databases">
        <title>Caerostris extrusa draft genome.</title>
        <authorList>
            <person name="Kono N."/>
            <person name="Arakawa K."/>
        </authorList>
    </citation>
    <scope>NUCLEOTIDE SEQUENCE [LARGE SCALE GENOMIC DNA]</scope>
</reference>
<dbReference type="AlphaFoldDB" id="A0AAV4UZ99"/>
<dbReference type="EMBL" id="BPLR01013685">
    <property type="protein sequence ID" value="GIY62943.1"/>
    <property type="molecule type" value="Genomic_DNA"/>
</dbReference>
<name>A0AAV4UZ99_CAEEX</name>
<evidence type="ECO:0000313" key="2">
    <source>
        <dbReference type="EMBL" id="GIY62943.1"/>
    </source>
</evidence>
<comment type="caution">
    <text evidence="2">The sequence shown here is derived from an EMBL/GenBank/DDBJ whole genome shotgun (WGS) entry which is preliminary data.</text>
</comment>
<accession>A0AAV4UZ99</accession>
<organism evidence="2 3">
    <name type="scientific">Caerostris extrusa</name>
    <name type="common">Bark spider</name>
    <name type="synonym">Caerostris bankana</name>
    <dbReference type="NCBI Taxonomy" id="172846"/>
    <lineage>
        <taxon>Eukaryota</taxon>
        <taxon>Metazoa</taxon>
        <taxon>Ecdysozoa</taxon>
        <taxon>Arthropoda</taxon>
        <taxon>Chelicerata</taxon>
        <taxon>Arachnida</taxon>
        <taxon>Araneae</taxon>
        <taxon>Araneomorphae</taxon>
        <taxon>Entelegynae</taxon>
        <taxon>Araneoidea</taxon>
        <taxon>Araneidae</taxon>
        <taxon>Caerostris</taxon>
    </lineage>
</organism>
<protein>
    <recommendedName>
        <fullName evidence="4">Pre-C2HC domain-containing protein</fullName>
    </recommendedName>
</protein>
<proteinExistence type="predicted"/>
<sequence length="143" mass="16268">MQSVLSRDKFLKLTVSSEIEHLRLKNKLVQLGFEFKCFNLKQDRPLKVLIRGLPSCTSKEAIGSAITALGHKWKKKAQKVPPKNANTYVNKPMQIPPTQDSATCKQPEIRRRHRRLSTKFNSSHRGTSEQISNGVLQTPISLY</sequence>
<dbReference type="Proteomes" id="UP001054945">
    <property type="component" value="Unassembled WGS sequence"/>
</dbReference>
<keyword evidence="3" id="KW-1185">Reference proteome</keyword>
<feature type="region of interest" description="Disordered" evidence="1">
    <location>
        <begin position="118"/>
        <end position="143"/>
    </location>
</feature>
<feature type="region of interest" description="Disordered" evidence="1">
    <location>
        <begin position="77"/>
        <end position="102"/>
    </location>
</feature>
<gene>
    <name evidence="2" type="ORF">CEXT_456381</name>
</gene>